<dbReference type="RefSeq" id="WP_207351701.1">
    <property type="nucleotide sequence ID" value="NZ_JAFMPY010000017.1"/>
</dbReference>
<feature type="transmembrane region" description="Helical" evidence="5">
    <location>
        <begin position="41"/>
        <end position="64"/>
    </location>
</feature>
<keyword evidence="7" id="KW-1185">Reference proteome</keyword>
<keyword evidence="3 5" id="KW-1133">Transmembrane helix</keyword>
<organism evidence="6 7">
    <name type="scientific">Jiella sonneratiae</name>
    <dbReference type="NCBI Taxonomy" id="2816856"/>
    <lineage>
        <taxon>Bacteria</taxon>
        <taxon>Pseudomonadati</taxon>
        <taxon>Pseudomonadota</taxon>
        <taxon>Alphaproteobacteria</taxon>
        <taxon>Hyphomicrobiales</taxon>
        <taxon>Aurantimonadaceae</taxon>
        <taxon>Jiella</taxon>
    </lineage>
</organism>
<dbReference type="Pfam" id="PF07869">
    <property type="entry name" value="DUF1656"/>
    <property type="match status" value="1"/>
</dbReference>
<comment type="caution">
    <text evidence="6">The sequence shown here is derived from an EMBL/GenBank/DDBJ whole genome shotgun (WGS) entry which is preliminary data.</text>
</comment>
<feature type="transmembrane region" description="Helical" evidence="5">
    <location>
        <begin position="6"/>
        <end position="29"/>
    </location>
</feature>
<protein>
    <submittedName>
        <fullName evidence="6">DUF1656 domain-containing protein</fullName>
    </submittedName>
</protein>
<sequence length="69" mass="7695">MIGDYTVFGVFLPKLLVFALAAYAGLLIVKSVFARLGLYRLVWHPALFDLSIYILVFAATARAAPWYLS</sequence>
<evidence type="ECO:0000313" key="6">
    <source>
        <dbReference type="EMBL" id="MBO0905060.1"/>
    </source>
</evidence>
<dbReference type="InterPro" id="IPR012451">
    <property type="entry name" value="DUF1656"/>
</dbReference>
<accession>A0ABS3J5W4</accession>
<evidence type="ECO:0000256" key="4">
    <source>
        <dbReference type="ARBA" id="ARBA00023136"/>
    </source>
</evidence>
<evidence type="ECO:0000313" key="7">
    <source>
        <dbReference type="Proteomes" id="UP000664288"/>
    </source>
</evidence>
<keyword evidence="2 5" id="KW-0812">Transmembrane</keyword>
<evidence type="ECO:0000256" key="1">
    <source>
        <dbReference type="ARBA" id="ARBA00022475"/>
    </source>
</evidence>
<evidence type="ECO:0000256" key="2">
    <source>
        <dbReference type="ARBA" id="ARBA00022692"/>
    </source>
</evidence>
<dbReference type="Proteomes" id="UP000664288">
    <property type="component" value="Unassembled WGS sequence"/>
</dbReference>
<reference evidence="6 7" key="1">
    <citation type="submission" date="2021-03" db="EMBL/GenBank/DDBJ databases">
        <title>Whole genome sequence of Jiella sp. MQZ13P-4.</title>
        <authorList>
            <person name="Tuo L."/>
        </authorList>
    </citation>
    <scope>NUCLEOTIDE SEQUENCE [LARGE SCALE GENOMIC DNA]</scope>
    <source>
        <strain evidence="6 7">MQZ13P-4</strain>
    </source>
</reference>
<dbReference type="EMBL" id="JAFMPY010000017">
    <property type="protein sequence ID" value="MBO0905060.1"/>
    <property type="molecule type" value="Genomic_DNA"/>
</dbReference>
<evidence type="ECO:0000256" key="5">
    <source>
        <dbReference type="SAM" id="Phobius"/>
    </source>
</evidence>
<keyword evidence="4 5" id="KW-0472">Membrane</keyword>
<name>A0ABS3J5W4_9HYPH</name>
<proteinExistence type="predicted"/>
<keyword evidence="1" id="KW-1003">Cell membrane</keyword>
<evidence type="ECO:0000256" key="3">
    <source>
        <dbReference type="ARBA" id="ARBA00022989"/>
    </source>
</evidence>
<gene>
    <name evidence="6" type="ORF">J1C47_15555</name>
</gene>